<evidence type="ECO:0000313" key="2">
    <source>
        <dbReference type="EMBL" id="KAJ1363440.1"/>
    </source>
</evidence>
<sequence>MEVPEHISVSGEPIERRERTDNSTPFLRQEESAVKLMNVPDHIALTGGDGYRAIISQPSDLIGSHMSHDKQVNYRIFTIFIVCSVRDECVRRSG</sequence>
<dbReference type="AlphaFoldDB" id="A0AAD5MRJ8"/>
<evidence type="ECO:0000313" key="3">
    <source>
        <dbReference type="Proteomes" id="UP001196413"/>
    </source>
</evidence>
<organism evidence="2 3">
    <name type="scientific">Parelaphostrongylus tenuis</name>
    <name type="common">Meningeal worm</name>
    <dbReference type="NCBI Taxonomy" id="148309"/>
    <lineage>
        <taxon>Eukaryota</taxon>
        <taxon>Metazoa</taxon>
        <taxon>Ecdysozoa</taxon>
        <taxon>Nematoda</taxon>
        <taxon>Chromadorea</taxon>
        <taxon>Rhabditida</taxon>
        <taxon>Rhabditina</taxon>
        <taxon>Rhabditomorpha</taxon>
        <taxon>Strongyloidea</taxon>
        <taxon>Metastrongylidae</taxon>
        <taxon>Parelaphostrongylus</taxon>
    </lineage>
</organism>
<protein>
    <submittedName>
        <fullName evidence="2">Uncharacterized protein</fullName>
    </submittedName>
</protein>
<dbReference type="EMBL" id="JAHQIW010004722">
    <property type="protein sequence ID" value="KAJ1363440.1"/>
    <property type="molecule type" value="Genomic_DNA"/>
</dbReference>
<reference evidence="2" key="1">
    <citation type="submission" date="2021-06" db="EMBL/GenBank/DDBJ databases">
        <title>Parelaphostrongylus tenuis whole genome reference sequence.</title>
        <authorList>
            <person name="Garwood T.J."/>
            <person name="Larsen P.A."/>
            <person name="Fountain-Jones N.M."/>
            <person name="Garbe J.R."/>
            <person name="Macchietto M.G."/>
            <person name="Kania S.A."/>
            <person name="Gerhold R.W."/>
            <person name="Richards J.E."/>
            <person name="Wolf T.M."/>
        </authorList>
    </citation>
    <scope>NUCLEOTIDE SEQUENCE</scope>
    <source>
        <strain evidence="2">MNPRO001-30</strain>
        <tissue evidence="2">Meninges</tissue>
    </source>
</reference>
<name>A0AAD5MRJ8_PARTN</name>
<keyword evidence="3" id="KW-1185">Reference proteome</keyword>
<proteinExistence type="predicted"/>
<accession>A0AAD5MRJ8</accession>
<comment type="caution">
    <text evidence="2">The sequence shown here is derived from an EMBL/GenBank/DDBJ whole genome shotgun (WGS) entry which is preliminary data.</text>
</comment>
<gene>
    <name evidence="2" type="ORF">KIN20_023314</name>
</gene>
<evidence type="ECO:0000256" key="1">
    <source>
        <dbReference type="SAM" id="MobiDB-lite"/>
    </source>
</evidence>
<feature type="region of interest" description="Disordered" evidence="1">
    <location>
        <begin position="1"/>
        <end position="25"/>
    </location>
</feature>
<dbReference type="Proteomes" id="UP001196413">
    <property type="component" value="Unassembled WGS sequence"/>
</dbReference>